<dbReference type="SUPFAM" id="SSF103481">
    <property type="entry name" value="Multidrug resistance efflux transporter EmrE"/>
    <property type="match status" value="2"/>
</dbReference>
<dbReference type="PANTHER" id="PTHR42920">
    <property type="entry name" value="OS03G0707200 PROTEIN-RELATED"/>
    <property type="match status" value="1"/>
</dbReference>
<feature type="domain" description="EamA" evidence="7">
    <location>
        <begin position="22"/>
        <end position="147"/>
    </location>
</feature>
<name>A0A4Y8WIU7_9VIBR</name>
<evidence type="ECO:0000256" key="3">
    <source>
        <dbReference type="ARBA" id="ARBA00022692"/>
    </source>
</evidence>
<feature type="transmembrane region" description="Helical" evidence="6">
    <location>
        <begin position="46"/>
        <end position="67"/>
    </location>
</feature>
<sequence length="304" mass="33661">MMGLNSLSTRVQQRIALFSLTWIAATWGLIFAPMKMAISDTPVADFLFLRLVYALLFLLPMLFFFYLRNGRQPLNLGYGFATGVVLFLIYYLQIAGLKFTTSSKAGFITGLTVVFVPIILAVILRKFPSRSLMNVVALALSGLVIASLESLDYQTVYQFSEGDWLMLLGAFFNALHIVMMDRGAKNAKAEIFISVQVLISTLLVFAAFDIDVTKLSSYSFQVHLTAFISGFYVIGLLLMVQTWAQKRVSAFVVGLVFTLEPVFAVVGGVGLLGETLSIYQFGGFTIMFMALIITQFIESSPDNQ</sequence>
<dbReference type="Pfam" id="PF00892">
    <property type="entry name" value="EamA"/>
    <property type="match status" value="2"/>
</dbReference>
<accession>A0A4Y8WIU7</accession>
<protein>
    <submittedName>
        <fullName evidence="8">DMT family transporter</fullName>
    </submittedName>
</protein>
<dbReference type="InterPro" id="IPR037185">
    <property type="entry name" value="EmrE-like"/>
</dbReference>
<dbReference type="OrthoDB" id="9804865at2"/>
<reference evidence="8 9" key="1">
    <citation type="submission" date="2019-01" db="EMBL/GenBank/DDBJ databases">
        <title>Vibrio BEI176 sp. nov, a marine bacterium isolated from China: eastern marignal seas.</title>
        <authorList>
            <person name="Li B."/>
        </authorList>
    </citation>
    <scope>NUCLEOTIDE SEQUENCE [LARGE SCALE GENOMIC DNA]</scope>
    <source>
        <strain evidence="8 9">BEI176</strain>
    </source>
</reference>
<gene>
    <name evidence="8" type="ORF">ELS82_04725</name>
</gene>
<feature type="transmembrane region" description="Helical" evidence="6">
    <location>
        <begin position="220"/>
        <end position="239"/>
    </location>
</feature>
<keyword evidence="4 6" id="KW-1133">Transmembrane helix</keyword>
<feature type="transmembrane region" description="Helical" evidence="6">
    <location>
        <begin position="191"/>
        <end position="208"/>
    </location>
</feature>
<feature type="transmembrane region" description="Helical" evidence="6">
    <location>
        <begin position="278"/>
        <end position="297"/>
    </location>
</feature>
<dbReference type="InterPro" id="IPR000620">
    <property type="entry name" value="EamA_dom"/>
</dbReference>
<feature type="domain" description="EamA" evidence="7">
    <location>
        <begin position="162"/>
        <end position="294"/>
    </location>
</feature>
<feature type="transmembrane region" description="Helical" evidence="6">
    <location>
        <begin position="74"/>
        <end position="93"/>
    </location>
</feature>
<proteinExistence type="predicted"/>
<evidence type="ECO:0000256" key="6">
    <source>
        <dbReference type="SAM" id="Phobius"/>
    </source>
</evidence>
<evidence type="ECO:0000256" key="5">
    <source>
        <dbReference type="ARBA" id="ARBA00023136"/>
    </source>
</evidence>
<evidence type="ECO:0000313" key="9">
    <source>
        <dbReference type="Proteomes" id="UP000297753"/>
    </source>
</evidence>
<feature type="transmembrane region" description="Helical" evidence="6">
    <location>
        <begin position="251"/>
        <end position="272"/>
    </location>
</feature>
<dbReference type="EMBL" id="SATR01000004">
    <property type="protein sequence ID" value="TFH92847.1"/>
    <property type="molecule type" value="Genomic_DNA"/>
</dbReference>
<keyword evidence="9" id="KW-1185">Reference proteome</keyword>
<dbReference type="PANTHER" id="PTHR42920:SF5">
    <property type="entry name" value="EAMA DOMAIN-CONTAINING PROTEIN"/>
    <property type="match status" value="1"/>
</dbReference>
<dbReference type="GO" id="GO:0005886">
    <property type="term" value="C:plasma membrane"/>
    <property type="evidence" value="ECO:0007669"/>
    <property type="project" value="UniProtKB-SubCell"/>
</dbReference>
<evidence type="ECO:0000256" key="2">
    <source>
        <dbReference type="ARBA" id="ARBA00022475"/>
    </source>
</evidence>
<keyword evidence="3 6" id="KW-0812">Transmembrane</keyword>
<dbReference type="Proteomes" id="UP000297753">
    <property type="component" value="Unassembled WGS sequence"/>
</dbReference>
<feature type="transmembrane region" description="Helical" evidence="6">
    <location>
        <begin position="15"/>
        <end position="34"/>
    </location>
</feature>
<comment type="subcellular location">
    <subcellularLocation>
        <location evidence="1">Cell membrane</location>
        <topology evidence="1">Multi-pass membrane protein</topology>
    </subcellularLocation>
</comment>
<organism evidence="8 9">
    <name type="scientific">Vibrio ouci</name>
    <dbReference type="NCBI Taxonomy" id="2499078"/>
    <lineage>
        <taxon>Bacteria</taxon>
        <taxon>Pseudomonadati</taxon>
        <taxon>Pseudomonadota</taxon>
        <taxon>Gammaproteobacteria</taxon>
        <taxon>Vibrionales</taxon>
        <taxon>Vibrionaceae</taxon>
        <taxon>Vibrio</taxon>
    </lineage>
</organism>
<comment type="caution">
    <text evidence="8">The sequence shown here is derived from an EMBL/GenBank/DDBJ whole genome shotgun (WGS) entry which is preliminary data.</text>
</comment>
<keyword evidence="2" id="KW-1003">Cell membrane</keyword>
<dbReference type="RefSeq" id="WP_134834432.1">
    <property type="nucleotide sequence ID" value="NZ_SATR01000004.1"/>
</dbReference>
<feature type="transmembrane region" description="Helical" evidence="6">
    <location>
        <begin position="163"/>
        <end position="179"/>
    </location>
</feature>
<evidence type="ECO:0000256" key="4">
    <source>
        <dbReference type="ARBA" id="ARBA00022989"/>
    </source>
</evidence>
<feature type="transmembrane region" description="Helical" evidence="6">
    <location>
        <begin position="131"/>
        <end position="151"/>
    </location>
</feature>
<feature type="transmembrane region" description="Helical" evidence="6">
    <location>
        <begin position="105"/>
        <end position="124"/>
    </location>
</feature>
<evidence type="ECO:0000313" key="8">
    <source>
        <dbReference type="EMBL" id="TFH92847.1"/>
    </source>
</evidence>
<evidence type="ECO:0000259" key="7">
    <source>
        <dbReference type="Pfam" id="PF00892"/>
    </source>
</evidence>
<keyword evidence="5 6" id="KW-0472">Membrane</keyword>
<dbReference type="AlphaFoldDB" id="A0A4Y8WIU7"/>
<dbReference type="InterPro" id="IPR051258">
    <property type="entry name" value="Diverse_Substrate_Transporter"/>
</dbReference>
<evidence type="ECO:0000256" key="1">
    <source>
        <dbReference type="ARBA" id="ARBA00004651"/>
    </source>
</evidence>